<dbReference type="AlphaFoldDB" id="A0AAW1PBB4"/>
<dbReference type="EMBL" id="JALJOR010000014">
    <property type="protein sequence ID" value="KAK9806177.1"/>
    <property type="molecule type" value="Genomic_DNA"/>
</dbReference>
<organism evidence="1 2">
    <name type="scientific">[Myrmecia] bisecta</name>
    <dbReference type="NCBI Taxonomy" id="41462"/>
    <lineage>
        <taxon>Eukaryota</taxon>
        <taxon>Viridiplantae</taxon>
        <taxon>Chlorophyta</taxon>
        <taxon>core chlorophytes</taxon>
        <taxon>Trebouxiophyceae</taxon>
        <taxon>Trebouxiales</taxon>
        <taxon>Trebouxiaceae</taxon>
        <taxon>Myrmecia</taxon>
    </lineage>
</organism>
<gene>
    <name evidence="1" type="ORF">WJX72_004512</name>
</gene>
<accession>A0AAW1PBB4</accession>
<protein>
    <submittedName>
        <fullName evidence="1">Uncharacterized protein</fullName>
    </submittedName>
</protein>
<name>A0AAW1PBB4_9CHLO</name>
<reference evidence="1 2" key="1">
    <citation type="journal article" date="2024" name="Nat. Commun.">
        <title>Phylogenomics reveals the evolutionary origins of lichenization in chlorophyte algae.</title>
        <authorList>
            <person name="Puginier C."/>
            <person name="Libourel C."/>
            <person name="Otte J."/>
            <person name="Skaloud P."/>
            <person name="Haon M."/>
            <person name="Grisel S."/>
            <person name="Petersen M."/>
            <person name="Berrin J.G."/>
            <person name="Delaux P.M."/>
            <person name="Dal Grande F."/>
            <person name="Keller J."/>
        </authorList>
    </citation>
    <scope>NUCLEOTIDE SEQUENCE [LARGE SCALE GENOMIC DNA]</scope>
    <source>
        <strain evidence="1 2">SAG 2043</strain>
    </source>
</reference>
<comment type="caution">
    <text evidence="1">The sequence shown here is derived from an EMBL/GenBank/DDBJ whole genome shotgun (WGS) entry which is preliminary data.</text>
</comment>
<sequence length="144" mass="16427">MVSVVSDAETRAEAMEFRQLLNNPPTSSLWGSVTLDFDKVKDSESPRAVVEVVCSMQWLCQRLSATERVQILATTDAESHCLVEVCLAVLERSAKEIPALELHIEGELHSEGDSVDFCDSNHDYQRFPEYRDRDWDYFVKEEAQ</sequence>
<dbReference type="Proteomes" id="UP001489004">
    <property type="component" value="Unassembled WGS sequence"/>
</dbReference>
<proteinExistence type="predicted"/>
<evidence type="ECO:0000313" key="2">
    <source>
        <dbReference type="Proteomes" id="UP001489004"/>
    </source>
</evidence>
<evidence type="ECO:0000313" key="1">
    <source>
        <dbReference type="EMBL" id="KAK9806177.1"/>
    </source>
</evidence>
<keyword evidence="2" id="KW-1185">Reference proteome</keyword>